<proteinExistence type="inferred from homology"/>
<evidence type="ECO:0000256" key="4">
    <source>
        <dbReference type="ARBA" id="ARBA00022692"/>
    </source>
</evidence>
<comment type="caution">
    <text evidence="9">The sequence shown here is derived from an EMBL/GenBank/DDBJ whole genome shotgun (WGS) entry which is preliminary data.</text>
</comment>
<dbReference type="Proteomes" id="UP001429357">
    <property type="component" value="Unassembled WGS sequence"/>
</dbReference>
<reference evidence="10" key="1">
    <citation type="submission" date="2016-06" db="EMBL/GenBank/DDBJ databases">
        <title>Four novel species of enterococci isolated from chicken manure.</title>
        <authorList>
            <person name="Van Tyne D."/>
        </authorList>
    </citation>
    <scope>NUCLEOTIDE SEQUENCE [LARGE SCALE GENOMIC DNA]</scope>
    <source>
        <strain evidence="10">JM9A</strain>
    </source>
</reference>
<dbReference type="RefSeq" id="WP_161869849.1">
    <property type="nucleotide sequence ID" value="NZ_JAQFAM010000001.1"/>
</dbReference>
<name>A0ABV0F411_9ENTE</name>
<evidence type="ECO:0000313" key="9">
    <source>
        <dbReference type="EMBL" id="MEO1782810.1"/>
    </source>
</evidence>
<accession>A0ABV0F411</accession>
<evidence type="ECO:0000256" key="7">
    <source>
        <dbReference type="RuleBase" id="RU363032"/>
    </source>
</evidence>
<dbReference type="Gene3D" id="1.10.3720.10">
    <property type="entry name" value="MetI-like"/>
    <property type="match status" value="1"/>
</dbReference>
<keyword evidence="10" id="KW-1185">Reference proteome</keyword>
<dbReference type="EMBL" id="MAEI02000001">
    <property type="protein sequence ID" value="MEO1782810.1"/>
    <property type="molecule type" value="Genomic_DNA"/>
</dbReference>
<evidence type="ECO:0000256" key="1">
    <source>
        <dbReference type="ARBA" id="ARBA00004651"/>
    </source>
</evidence>
<evidence type="ECO:0000256" key="2">
    <source>
        <dbReference type="ARBA" id="ARBA00022448"/>
    </source>
</evidence>
<keyword evidence="6 7" id="KW-0472">Membrane</keyword>
<sequence length="293" mass="32825">MIKKRKQENRWFYFFNTLILILFSLIIIVPIWNILVSSLSATSGLGESGLVLWPRAFTLENYRKVLSDASIPRAFGISVLKTVLGALTHTLFCATVAYGLSKSHLIGRSFYTTLGVITMYFGGGMIPTYLLIKSLGLLDTFWVYIIPALFSYYDTVILMNFFREIPPSLEESAKIDGASEFTIFAKIYLPLTKPALATIILFNGVGQWNDFMTTKLYITKEYLYPLQMKIYEIIVQSNLSTMTESGSTDVVVQATTRGVQLATIVITTIPILVIYPLLQKHFIGGMMAGAVKE</sequence>
<dbReference type="PROSITE" id="PS50928">
    <property type="entry name" value="ABC_TM1"/>
    <property type="match status" value="1"/>
</dbReference>
<dbReference type="PANTHER" id="PTHR43744:SF9">
    <property type="entry name" value="POLYGALACTURONAN_RHAMNOGALACTURONAN TRANSPORT SYSTEM PERMEASE PROTEIN YTCP"/>
    <property type="match status" value="1"/>
</dbReference>
<keyword evidence="3" id="KW-1003">Cell membrane</keyword>
<feature type="domain" description="ABC transmembrane type-1" evidence="8">
    <location>
        <begin position="75"/>
        <end position="278"/>
    </location>
</feature>
<comment type="subcellular location">
    <subcellularLocation>
        <location evidence="1 7">Cell membrane</location>
        <topology evidence="1 7">Multi-pass membrane protein</topology>
    </subcellularLocation>
</comment>
<dbReference type="SUPFAM" id="SSF161098">
    <property type="entry name" value="MetI-like"/>
    <property type="match status" value="1"/>
</dbReference>
<dbReference type="Pfam" id="PF00528">
    <property type="entry name" value="BPD_transp_1"/>
    <property type="match status" value="1"/>
</dbReference>
<feature type="transmembrane region" description="Helical" evidence="7">
    <location>
        <begin position="259"/>
        <end position="278"/>
    </location>
</feature>
<gene>
    <name evidence="9" type="ORF">BAU18_002425</name>
</gene>
<dbReference type="InterPro" id="IPR000515">
    <property type="entry name" value="MetI-like"/>
</dbReference>
<evidence type="ECO:0000256" key="6">
    <source>
        <dbReference type="ARBA" id="ARBA00023136"/>
    </source>
</evidence>
<evidence type="ECO:0000259" key="8">
    <source>
        <dbReference type="PROSITE" id="PS50928"/>
    </source>
</evidence>
<feature type="transmembrane region" description="Helical" evidence="7">
    <location>
        <begin position="110"/>
        <end position="129"/>
    </location>
</feature>
<keyword evidence="4 7" id="KW-0812">Transmembrane</keyword>
<feature type="transmembrane region" description="Helical" evidence="7">
    <location>
        <begin position="12"/>
        <end position="35"/>
    </location>
</feature>
<dbReference type="PANTHER" id="PTHR43744">
    <property type="entry name" value="ABC TRANSPORTER PERMEASE PROTEIN MG189-RELATED-RELATED"/>
    <property type="match status" value="1"/>
</dbReference>
<feature type="transmembrane region" description="Helical" evidence="7">
    <location>
        <begin position="141"/>
        <end position="162"/>
    </location>
</feature>
<feature type="transmembrane region" description="Helical" evidence="7">
    <location>
        <begin position="183"/>
        <end position="202"/>
    </location>
</feature>
<evidence type="ECO:0000256" key="5">
    <source>
        <dbReference type="ARBA" id="ARBA00022989"/>
    </source>
</evidence>
<dbReference type="InterPro" id="IPR035906">
    <property type="entry name" value="MetI-like_sf"/>
</dbReference>
<organism evidence="9 10">
    <name type="scientific">Enterococcus diestrammenae</name>
    <dbReference type="NCBI Taxonomy" id="1155073"/>
    <lineage>
        <taxon>Bacteria</taxon>
        <taxon>Bacillati</taxon>
        <taxon>Bacillota</taxon>
        <taxon>Bacilli</taxon>
        <taxon>Lactobacillales</taxon>
        <taxon>Enterococcaceae</taxon>
        <taxon>Enterococcus</taxon>
    </lineage>
</organism>
<reference evidence="9 10" key="2">
    <citation type="submission" date="2024-02" db="EMBL/GenBank/DDBJ databases">
        <title>The Genome Sequence of Enterococcus diestrammenae JM9A.</title>
        <authorList>
            <person name="Earl A."/>
            <person name="Manson A."/>
            <person name="Gilmore M."/>
            <person name="Sanders J."/>
            <person name="Shea T."/>
            <person name="Howe W."/>
            <person name="Livny J."/>
            <person name="Cuomo C."/>
            <person name="Neafsey D."/>
            <person name="Birren B."/>
        </authorList>
    </citation>
    <scope>NUCLEOTIDE SEQUENCE [LARGE SCALE GENOMIC DNA]</scope>
    <source>
        <strain evidence="9 10">JM9A</strain>
    </source>
</reference>
<comment type="similarity">
    <text evidence="7">Belongs to the binding-protein-dependent transport system permease family.</text>
</comment>
<keyword evidence="5 7" id="KW-1133">Transmembrane helix</keyword>
<feature type="transmembrane region" description="Helical" evidence="7">
    <location>
        <begin position="74"/>
        <end position="98"/>
    </location>
</feature>
<evidence type="ECO:0000313" key="10">
    <source>
        <dbReference type="Proteomes" id="UP001429357"/>
    </source>
</evidence>
<protein>
    <submittedName>
        <fullName evidence="9">ABC transporter permease</fullName>
    </submittedName>
</protein>
<evidence type="ECO:0000256" key="3">
    <source>
        <dbReference type="ARBA" id="ARBA00022475"/>
    </source>
</evidence>
<dbReference type="CDD" id="cd06261">
    <property type="entry name" value="TM_PBP2"/>
    <property type="match status" value="1"/>
</dbReference>
<keyword evidence="2 7" id="KW-0813">Transport</keyword>